<name>A0A0N4XLV5_NIPBR</name>
<evidence type="ECO:0000313" key="3">
    <source>
        <dbReference type="WBParaSite" id="NBR_0000350701-mRNA-1"/>
    </source>
</evidence>
<proteinExistence type="predicted"/>
<dbReference type="STRING" id="27835.A0A0N4XLV5"/>
<dbReference type="OMA" id="KRERIWV"/>
<evidence type="ECO:0000313" key="1">
    <source>
        <dbReference type="EMBL" id="VDL67097.1"/>
    </source>
</evidence>
<evidence type="ECO:0000313" key="2">
    <source>
        <dbReference type="Proteomes" id="UP000271162"/>
    </source>
</evidence>
<accession>A0A0N4XLV5</accession>
<sequence>MNLVQVELYGIPEEYTDTSEKVGVCIAALFAANQRGRMRNRRIADLALFSPDSAYREFETPPELHEIPPFRRHFPVDWKHESNSLDRCSANEWRDWYCVRGGEYLVNIEGAQTQSPYEFYARPIKRERIWVTQNIGGDDEIFEKCEQLESDTSAMLNAHEELRKKASTLDAFYSLEENRSPLERNQW</sequence>
<protein>
    <submittedName>
        <fullName evidence="3">Phage protein</fullName>
    </submittedName>
</protein>
<dbReference type="EMBL" id="UYSL01005322">
    <property type="protein sequence ID" value="VDL67097.1"/>
    <property type="molecule type" value="Genomic_DNA"/>
</dbReference>
<dbReference type="Proteomes" id="UP000271162">
    <property type="component" value="Unassembled WGS sequence"/>
</dbReference>
<gene>
    <name evidence="1" type="ORF">NBR_LOCUS3508</name>
</gene>
<dbReference type="AlphaFoldDB" id="A0A0N4XLV5"/>
<reference evidence="3" key="1">
    <citation type="submission" date="2017-02" db="UniProtKB">
        <authorList>
            <consortium name="WormBaseParasite"/>
        </authorList>
    </citation>
    <scope>IDENTIFICATION</scope>
</reference>
<organism evidence="3">
    <name type="scientific">Nippostrongylus brasiliensis</name>
    <name type="common">Rat hookworm</name>
    <dbReference type="NCBI Taxonomy" id="27835"/>
    <lineage>
        <taxon>Eukaryota</taxon>
        <taxon>Metazoa</taxon>
        <taxon>Ecdysozoa</taxon>
        <taxon>Nematoda</taxon>
        <taxon>Chromadorea</taxon>
        <taxon>Rhabditida</taxon>
        <taxon>Rhabditina</taxon>
        <taxon>Rhabditomorpha</taxon>
        <taxon>Strongyloidea</taxon>
        <taxon>Heligmosomidae</taxon>
        <taxon>Nippostrongylus</taxon>
    </lineage>
</organism>
<reference evidence="1 2" key="2">
    <citation type="submission" date="2018-11" db="EMBL/GenBank/DDBJ databases">
        <authorList>
            <consortium name="Pathogen Informatics"/>
        </authorList>
    </citation>
    <scope>NUCLEOTIDE SEQUENCE [LARGE SCALE GENOMIC DNA]</scope>
</reference>
<dbReference type="WBParaSite" id="NBR_0000350701-mRNA-1">
    <property type="protein sequence ID" value="NBR_0000350701-mRNA-1"/>
    <property type="gene ID" value="NBR_0000350701"/>
</dbReference>
<keyword evidence="2" id="KW-1185">Reference proteome</keyword>